<proteinExistence type="predicted"/>
<dbReference type="AlphaFoldDB" id="A0A0N8H7E9"/>
<evidence type="ECO:0000256" key="1">
    <source>
        <dbReference type="ARBA" id="ARBA00023015"/>
    </source>
</evidence>
<feature type="compositionally biased region" description="Basic and acidic residues" evidence="4">
    <location>
        <begin position="186"/>
        <end position="196"/>
    </location>
</feature>
<evidence type="ECO:0000313" key="7">
    <source>
        <dbReference type="Proteomes" id="UP000050424"/>
    </source>
</evidence>
<feature type="compositionally biased region" description="Basic and acidic residues" evidence="4">
    <location>
        <begin position="132"/>
        <end position="143"/>
    </location>
</feature>
<name>A0A0N8H7E9_9HYPO</name>
<gene>
    <name evidence="6" type="ORF">AK830_g4956</name>
</gene>
<evidence type="ECO:0000313" key="6">
    <source>
        <dbReference type="EMBL" id="KPM41580.1"/>
    </source>
</evidence>
<keyword evidence="1" id="KW-0805">Transcription regulation</keyword>
<feature type="domain" description="Zn(2)-C6 fungal-type" evidence="5">
    <location>
        <begin position="30"/>
        <end position="59"/>
    </location>
</feature>
<dbReference type="GO" id="GO:0000435">
    <property type="term" value="P:positive regulation of transcription from RNA polymerase II promoter by galactose"/>
    <property type="evidence" value="ECO:0007669"/>
    <property type="project" value="TreeGrafter"/>
</dbReference>
<dbReference type="Gene3D" id="4.10.240.10">
    <property type="entry name" value="Zn(2)-C6 fungal-type DNA-binding domain"/>
    <property type="match status" value="1"/>
</dbReference>
<dbReference type="PROSITE" id="PS00463">
    <property type="entry name" value="ZN2_CY6_FUNGAL_1"/>
    <property type="match status" value="1"/>
</dbReference>
<dbReference type="InterPro" id="IPR036864">
    <property type="entry name" value="Zn2-C6_fun-type_DNA-bd_sf"/>
</dbReference>
<evidence type="ECO:0000259" key="5">
    <source>
        <dbReference type="PROSITE" id="PS50048"/>
    </source>
</evidence>
<feature type="region of interest" description="Disordered" evidence="4">
    <location>
        <begin position="1"/>
        <end position="27"/>
    </location>
</feature>
<evidence type="ECO:0000256" key="3">
    <source>
        <dbReference type="ARBA" id="ARBA00023242"/>
    </source>
</evidence>
<evidence type="ECO:0000256" key="4">
    <source>
        <dbReference type="SAM" id="MobiDB-lite"/>
    </source>
</evidence>
<dbReference type="CDD" id="cd00067">
    <property type="entry name" value="GAL4"/>
    <property type="match status" value="1"/>
</dbReference>
<sequence>MSLRSFEASNPGELPVGNPKRRRRPRAAVACDSCRTRKVKCDGQFPCSSCVQHSFECSFKERPPLTYVDYRRQSTSPDTSRRASDPASVMESQAVPRPPRTEGERRPPLTSPVSLSDAAFPASPITTATHGSDSRPSVEREPEGLGDINQHTEGSEFYGHTGTFYFLSRLQSRAKGQRSPKTALESGDRGHGKATADDSVVNLLHSSDYSVSGAHGSKGIGQPSTSPQYAPNGPPYACHSVEQSAQAPPERRSSIGTEIERECVRLYFVNLHCIHPILEQALFLSRCEKEVWMGEAIPSDAPTPRVRARTRFLALFNIVLAIGAITAGETSLAMWNGAAAYLDEACRQDGKFISSDIYLPIKASQLFFERSKLHLEDTFESSSFETAQTLFLMKAVSGEKCVHLLVGSLFCESPDITGFPFRECRWYNCTYVLDSTMVLLYVVLSNMSPITSESIMEDIEKSLEIFSSMKRLAVARRCTEITKEMLAIARSHRDKGQQPAQNSNMHNDAALLSYLANAPPLDPGDGPGGELDLYEGDPFASLVDTNLVFNFLNFEDWAAWSDAGNA</sequence>
<dbReference type="EMBL" id="LKCW01000062">
    <property type="protein sequence ID" value="KPM41580.1"/>
    <property type="molecule type" value="Genomic_DNA"/>
</dbReference>
<dbReference type="OrthoDB" id="2571985at2759"/>
<feature type="region of interest" description="Disordered" evidence="4">
    <location>
        <begin position="171"/>
        <end position="196"/>
    </location>
</feature>
<keyword evidence="2" id="KW-0804">Transcription</keyword>
<dbReference type="SMART" id="SM00066">
    <property type="entry name" value="GAL4"/>
    <property type="match status" value="1"/>
</dbReference>
<reference evidence="6 7" key="1">
    <citation type="submission" date="2015-09" db="EMBL/GenBank/DDBJ databases">
        <title>Draft genome of a European isolate of the apple canker pathogen Neonectria ditissima.</title>
        <authorList>
            <person name="Gomez-Cortecero A."/>
            <person name="Harrison R.J."/>
            <person name="Armitage A.D."/>
        </authorList>
    </citation>
    <scope>NUCLEOTIDE SEQUENCE [LARGE SCALE GENOMIC DNA]</scope>
    <source>
        <strain evidence="6 7">R09/05</strain>
    </source>
</reference>
<accession>A0A0N8H7E9</accession>
<feature type="region of interest" description="Disordered" evidence="4">
    <location>
        <begin position="66"/>
        <end position="156"/>
    </location>
</feature>
<feature type="region of interest" description="Disordered" evidence="4">
    <location>
        <begin position="212"/>
        <end position="253"/>
    </location>
</feature>
<dbReference type="PROSITE" id="PS50048">
    <property type="entry name" value="ZN2_CY6_FUNGAL_2"/>
    <property type="match status" value="1"/>
</dbReference>
<dbReference type="Pfam" id="PF00172">
    <property type="entry name" value="Zn_clus"/>
    <property type="match status" value="1"/>
</dbReference>
<dbReference type="STRING" id="78410.A0A0N8H7E9"/>
<keyword evidence="7" id="KW-1185">Reference proteome</keyword>
<protein>
    <recommendedName>
        <fullName evidence="5">Zn(2)-C6 fungal-type domain-containing protein</fullName>
    </recommendedName>
</protein>
<dbReference type="Proteomes" id="UP000050424">
    <property type="component" value="Unassembled WGS sequence"/>
</dbReference>
<dbReference type="GO" id="GO:0005634">
    <property type="term" value="C:nucleus"/>
    <property type="evidence" value="ECO:0007669"/>
    <property type="project" value="TreeGrafter"/>
</dbReference>
<dbReference type="InterPro" id="IPR001138">
    <property type="entry name" value="Zn2Cys6_DnaBD"/>
</dbReference>
<organism evidence="6 7">
    <name type="scientific">Neonectria ditissima</name>
    <dbReference type="NCBI Taxonomy" id="78410"/>
    <lineage>
        <taxon>Eukaryota</taxon>
        <taxon>Fungi</taxon>
        <taxon>Dikarya</taxon>
        <taxon>Ascomycota</taxon>
        <taxon>Pezizomycotina</taxon>
        <taxon>Sordariomycetes</taxon>
        <taxon>Hypocreomycetidae</taxon>
        <taxon>Hypocreales</taxon>
        <taxon>Nectriaceae</taxon>
        <taxon>Neonectria</taxon>
    </lineage>
</organism>
<evidence type="ECO:0000256" key="2">
    <source>
        <dbReference type="ARBA" id="ARBA00023163"/>
    </source>
</evidence>
<dbReference type="SUPFAM" id="SSF57701">
    <property type="entry name" value="Zn2/Cys6 DNA-binding domain"/>
    <property type="match status" value="1"/>
</dbReference>
<dbReference type="CDD" id="cd12148">
    <property type="entry name" value="fungal_TF_MHR"/>
    <property type="match status" value="1"/>
</dbReference>
<dbReference type="InterPro" id="IPR051127">
    <property type="entry name" value="Fungal_SecMet_Regulators"/>
</dbReference>
<dbReference type="GO" id="GO:0000981">
    <property type="term" value="F:DNA-binding transcription factor activity, RNA polymerase II-specific"/>
    <property type="evidence" value="ECO:0007669"/>
    <property type="project" value="InterPro"/>
</dbReference>
<dbReference type="PANTHER" id="PTHR47424:SF15">
    <property type="entry name" value="ZN(II)2CYS6 TRANSCRIPTION FACTOR (EUROFUNG)"/>
    <property type="match status" value="1"/>
</dbReference>
<dbReference type="GO" id="GO:0000978">
    <property type="term" value="F:RNA polymerase II cis-regulatory region sequence-specific DNA binding"/>
    <property type="evidence" value="ECO:0007669"/>
    <property type="project" value="TreeGrafter"/>
</dbReference>
<comment type="caution">
    <text evidence="6">The sequence shown here is derived from an EMBL/GenBank/DDBJ whole genome shotgun (WGS) entry which is preliminary data.</text>
</comment>
<dbReference type="GO" id="GO:0008270">
    <property type="term" value="F:zinc ion binding"/>
    <property type="evidence" value="ECO:0007669"/>
    <property type="project" value="InterPro"/>
</dbReference>
<keyword evidence="3" id="KW-0539">Nucleus</keyword>
<dbReference type="PANTHER" id="PTHR47424">
    <property type="entry name" value="REGULATORY PROTEIN GAL4"/>
    <property type="match status" value="1"/>
</dbReference>